<feature type="transmembrane region" description="Helical" evidence="6">
    <location>
        <begin position="259"/>
        <end position="280"/>
    </location>
</feature>
<accession>A0A2M7GB94</accession>
<evidence type="ECO:0008006" key="9">
    <source>
        <dbReference type="Google" id="ProtNLM"/>
    </source>
</evidence>
<comment type="caution">
    <text evidence="7">The sequence shown here is derived from an EMBL/GenBank/DDBJ whole genome shotgun (WGS) entry which is preliminary data.</text>
</comment>
<feature type="transmembrane region" description="Helical" evidence="6">
    <location>
        <begin position="292"/>
        <end position="314"/>
    </location>
</feature>
<evidence type="ECO:0000256" key="2">
    <source>
        <dbReference type="ARBA" id="ARBA00009773"/>
    </source>
</evidence>
<comment type="similarity">
    <text evidence="2">Belongs to the autoinducer-2 exporter (AI-2E) (TC 2.A.86) family.</text>
</comment>
<evidence type="ECO:0000256" key="6">
    <source>
        <dbReference type="SAM" id="Phobius"/>
    </source>
</evidence>
<dbReference type="GO" id="GO:0016020">
    <property type="term" value="C:membrane"/>
    <property type="evidence" value="ECO:0007669"/>
    <property type="project" value="UniProtKB-SubCell"/>
</dbReference>
<dbReference type="PANTHER" id="PTHR21716:SF4">
    <property type="entry name" value="TRANSMEMBRANE PROTEIN 245"/>
    <property type="match status" value="1"/>
</dbReference>
<evidence type="ECO:0000256" key="5">
    <source>
        <dbReference type="ARBA" id="ARBA00023136"/>
    </source>
</evidence>
<evidence type="ECO:0000313" key="7">
    <source>
        <dbReference type="EMBL" id="PIW19452.1"/>
    </source>
</evidence>
<dbReference type="Proteomes" id="UP000231019">
    <property type="component" value="Unassembled WGS sequence"/>
</dbReference>
<keyword evidence="4 6" id="KW-1133">Transmembrane helix</keyword>
<feature type="transmembrane region" description="Helical" evidence="6">
    <location>
        <begin position="174"/>
        <end position="196"/>
    </location>
</feature>
<feature type="transmembrane region" description="Helical" evidence="6">
    <location>
        <begin position="23"/>
        <end position="41"/>
    </location>
</feature>
<dbReference type="PANTHER" id="PTHR21716">
    <property type="entry name" value="TRANSMEMBRANE PROTEIN"/>
    <property type="match status" value="1"/>
</dbReference>
<evidence type="ECO:0000256" key="1">
    <source>
        <dbReference type="ARBA" id="ARBA00004141"/>
    </source>
</evidence>
<dbReference type="EMBL" id="PFFQ01000004">
    <property type="protein sequence ID" value="PIW19452.1"/>
    <property type="molecule type" value="Genomic_DNA"/>
</dbReference>
<comment type="subcellular location">
    <subcellularLocation>
        <location evidence="1">Membrane</location>
        <topology evidence="1">Multi-pass membrane protein</topology>
    </subcellularLocation>
</comment>
<feature type="transmembrane region" description="Helical" evidence="6">
    <location>
        <begin position="76"/>
        <end position="102"/>
    </location>
</feature>
<sequence length="376" mass="41901">MNPSSPDATVWSRPMEDPRYHHTSTYLTRLALYLTVIALALWMLKPFIMPFILASITASIFLKLKPRLPEKLRNNANLFAALATLTALLVMVLPIFLLLLLAGFEAVRFVQFVQDMFQSGGFSLIGKRLAGLETQINAKLKVFGTAFDLQSVQQDALAQLQNIGSLVYNNALNLLNNAFMVGLTTFYFLFICFFLIRDGEKIIELIKRLLPFDRKTSQGLVDAVEHVGQTVLVGGMVSSLIFGTLMAIVFGLFGFTSPLMWGILLGILALIPLGTLAVYIPSVLYLLFVQPWWVAVLFLIIVEVIEQMLYYVVIRPKFIDARTRMYPLAIFLAIVSGITTFGPMGLVYGPLIMAALLALIEQQLRMEAQTDDSSSD</sequence>
<dbReference type="Pfam" id="PF01594">
    <property type="entry name" value="AI-2E_transport"/>
    <property type="match status" value="1"/>
</dbReference>
<evidence type="ECO:0000313" key="8">
    <source>
        <dbReference type="Proteomes" id="UP000231019"/>
    </source>
</evidence>
<feature type="transmembrane region" description="Helical" evidence="6">
    <location>
        <begin position="231"/>
        <end position="253"/>
    </location>
</feature>
<evidence type="ECO:0000256" key="3">
    <source>
        <dbReference type="ARBA" id="ARBA00022692"/>
    </source>
</evidence>
<dbReference type="AlphaFoldDB" id="A0A2M7GB94"/>
<keyword evidence="3 6" id="KW-0812">Transmembrane</keyword>
<protein>
    <recommendedName>
        <fullName evidence="9">AI-2E family transporter</fullName>
    </recommendedName>
</protein>
<reference evidence="7 8" key="1">
    <citation type="submission" date="2017-09" db="EMBL/GenBank/DDBJ databases">
        <title>Depth-based differentiation of microbial function through sediment-hosted aquifers and enrichment of novel symbionts in the deep terrestrial subsurface.</title>
        <authorList>
            <person name="Probst A.J."/>
            <person name="Ladd B."/>
            <person name="Jarett J.K."/>
            <person name="Geller-Mcgrath D.E."/>
            <person name="Sieber C.M."/>
            <person name="Emerson J.B."/>
            <person name="Anantharaman K."/>
            <person name="Thomas B.C."/>
            <person name="Malmstrom R."/>
            <person name="Stieglmeier M."/>
            <person name="Klingl A."/>
            <person name="Woyke T."/>
            <person name="Ryan C.M."/>
            <person name="Banfield J.F."/>
        </authorList>
    </citation>
    <scope>NUCLEOTIDE SEQUENCE [LARGE SCALE GENOMIC DNA]</scope>
    <source>
        <strain evidence="7">CG17_big_fil_post_rev_8_21_14_2_50_48_46</strain>
    </source>
</reference>
<evidence type="ECO:0000256" key="4">
    <source>
        <dbReference type="ARBA" id="ARBA00022989"/>
    </source>
</evidence>
<organism evidence="7 8">
    <name type="scientific">bacterium (Candidatus Blackallbacteria) CG17_big_fil_post_rev_8_21_14_2_50_48_46</name>
    <dbReference type="NCBI Taxonomy" id="2014261"/>
    <lineage>
        <taxon>Bacteria</taxon>
        <taxon>Candidatus Blackallbacteria</taxon>
    </lineage>
</organism>
<keyword evidence="5 6" id="KW-0472">Membrane</keyword>
<gene>
    <name evidence="7" type="ORF">COW36_01035</name>
</gene>
<feature type="transmembrane region" description="Helical" evidence="6">
    <location>
        <begin position="326"/>
        <end position="359"/>
    </location>
</feature>
<proteinExistence type="inferred from homology"/>
<dbReference type="InterPro" id="IPR002549">
    <property type="entry name" value="AI-2E-like"/>
</dbReference>
<name>A0A2M7GB94_9BACT</name>